<dbReference type="EMBL" id="KV876978">
    <property type="protein sequence ID" value="RZR75572.1"/>
    <property type="molecule type" value="Genomic_DNA"/>
</dbReference>
<dbReference type="Proteomes" id="UP000290560">
    <property type="component" value="Unassembled WGS sequence"/>
</dbReference>
<reference evidence="1" key="1">
    <citation type="journal article" date="2018" name="Data Brief">
        <title>Genome sequence data from 17 accessions of Ensete ventricosum, a staple food crop for millions in Ethiopia.</title>
        <authorList>
            <person name="Yemataw Z."/>
            <person name="Muzemil S."/>
            <person name="Ambachew D."/>
            <person name="Tripathi L."/>
            <person name="Tesfaye K."/>
            <person name="Chala A."/>
            <person name="Farbos A."/>
            <person name="O'Neill P."/>
            <person name="Moore K."/>
            <person name="Grant M."/>
            <person name="Studholme D.J."/>
        </authorList>
    </citation>
    <scope>NUCLEOTIDE SEQUENCE [LARGE SCALE GENOMIC DNA]</scope>
    <source>
        <tissue evidence="1">Leaf</tissue>
    </source>
</reference>
<sequence length="72" mass="6899">MAKPHARATDSGKAPCKGATSCGQGPLQGGDWTLQGQPAGVAVASPQRVALVAKAVASKGSGAGGQVQSSPT</sequence>
<protein>
    <submittedName>
        <fullName evidence="1">Uncharacterized protein</fullName>
    </submittedName>
</protein>
<accession>A0A444G3N6</accession>
<organism evidence="1">
    <name type="scientific">Ensete ventricosum</name>
    <name type="common">Abyssinian banana</name>
    <name type="synonym">Musa ensete</name>
    <dbReference type="NCBI Taxonomy" id="4639"/>
    <lineage>
        <taxon>Eukaryota</taxon>
        <taxon>Viridiplantae</taxon>
        <taxon>Streptophyta</taxon>
        <taxon>Embryophyta</taxon>
        <taxon>Tracheophyta</taxon>
        <taxon>Spermatophyta</taxon>
        <taxon>Magnoliopsida</taxon>
        <taxon>Liliopsida</taxon>
        <taxon>Zingiberales</taxon>
        <taxon>Musaceae</taxon>
        <taxon>Ensete</taxon>
    </lineage>
</organism>
<evidence type="ECO:0000313" key="1">
    <source>
        <dbReference type="EMBL" id="RZR75572.1"/>
    </source>
</evidence>
<name>A0A444G3N6_ENSVE</name>
<dbReference type="AlphaFoldDB" id="A0A444G3N6"/>
<proteinExistence type="predicted"/>
<gene>
    <name evidence="1" type="ORF">BHM03_00062567</name>
</gene>